<accession>A0A449AW71</accession>
<proteinExistence type="predicted"/>
<dbReference type="Gene3D" id="1.10.1760.20">
    <property type="match status" value="1"/>
</dbReference>
<gene>
    <name evidence="2" type="ORF">NCTC10194_00607</name>
</gene>
<feature type="transmembrane region" description="Helical" evidence="1">
    <location>
        <begin position="237"/>
        <end position="259"/>
    </location>
</feature>
<keyword evidence="1" id="KW-1133">Transmembrane helix</keyword>
<feature type="transmembrane region" description="Helical" evidence="1">
    <location>
        <begin position="65"/>
        <end position="86"/>
    </location>
</feature>
<dbReference type="Proteomes" id="UP000290815">
    <property type="component" value="Chromosome"/>
</dbReference>
<dbReference type="RefSeq" id="WP_027333478.1">
    <property type="nucleotide sequence ID" value="NZ_LR215024.1"/>
</dbReference>
<feature type="transmembrane region" description="Helical" evidence="1">
    <location>
        <begin position="23"/>
        <end position="45"/>
    </location>
</feature>
<dbReference type="EMBL" id="LR215024">
    <property type="protein sequence ID" value="VEU70894.1"/>
    <property type="molecule type" value="Genomic_DNA"/>
</dbReference>
<keyword evidence="1" id="KW-0812">Transmembrane</keyword>
<dbReference type="KEGG" id="mgly:NCTC10194_00607"/>
<feature type="transmembrane region" description="Helical" evidence="1">
    <location>
        <begin position="358"/>
        <end position="381"/>
    </location>
</feature>
<feature type="transmembrane region" description="Helical" evidence="1">
    <location>
        <begin position="107"/>
        <end position="127"/>
    </location>
</feature>
<feature type="transmembrane region" description="Helical" evidence="1">
    <location>
        <begin position="401"/>
        <end position="428"/>
    </location>
</feature>
<evidence type="ECO:0000313" key="3">
    <source>
        <dbReference type="Proteomes" id="UP000290815"/>
    </source>
</evidence>
<keyword evidence="1" id="KW-0472">Membrane</keyword>
<organism evidence="2 3">
    <name type="scientific">Mycoplasmopsis glycophila</name>
    <dbReference type="NCBI Taxonomy" id="171285"/>
    <lineage>
        <taxon>Bacteria</taxon>
        <taxon>Bacillati</taxon>
        <taxon>Mycoplasmatota</taxon>
        <taxon>Mycoplasmoidales</taxon>
        <taxon>Metamycoplasmataceae</taxon>
        <taxon>Mycoplasmopsis</taxon>
    </lineage>
</organism>
<sequence>MQLKVSESPYLLKYFKYQSIKRFLLSLVFLVFFIGFLGSAIWIVLSKTSLSAKDLSKYYKTYNTLAILFFAAAIAFFSLYLTIQIYDFLYFQKNFKNKKMSWKEKKIPFFVFFSSILSFVFKNKYLYNSLVVHTEEETFKIELYNFEEHFKIISSPRLDYLYNRYIKVSIMDIALSGMLLALFTIITLLTKYTIFKFLTINFEYIFAIVYAFLFRYLKGAILAFVSDALSLIIFGKIAFWYWAYAVVPIFIVIFSSAAFELYKRNKNIMVIMSNITLFTILLLLEFLFYKKISGSKASSFAISEFFGFKRLPNIVGHILFIVFLCVGFVILFLSFYYFSLPSNNSLQKEKKTKISTFIFIFSLVFSIVVISRWIWGPYAWISYSEYIGRIRSKSYATDLDWYFGLMMLIALKSFLALPVYVFLTWALLPALKFAKKRYLDQNIWLKY</sequence>
<feature type="transmembrane region" description="Helical" evidence="1">
    <location>
        <begin position="165"/>
        <end position="190"/>
    </location>
</feature>
<evidence type="ECO:0000256" key="1">
    <source>
        <dbReference type="SAM" id="Phobius"/>
    </source>
</evidence>
<reference evidence="2 3" key="1">
    <citation type="submission" date="2019-01" db="EMBL/GenBank/DDBJ databases">
        <authorList>
            <consortium name="Pathogen Informatics"/>
        </authorList>
    </citation>
    <scope>NUCLEOTIDE SEQUENCE [LARGE SCALE GENOMIC DNA]</scope>
    <source>
        <strain evidence="2 3">NCTC10194</strain>
    </source>
</reference>
<feature type="transmembrane region" description="Helical" evidence="1">
    <location>
        <begin position="314"/>
        <end position="338"/>
    </location>
</feature>
<keyword evidence="3" id="KW-1185">Reference proteome</keyword>
<feature type="transmembrane region" description="Helical" evidence="1">
    <location>
        <begin position="202"/>
        <end position="225"/>
    </location>
</feature>
<feature type="transmembrane region" description="Helical" evidence="1">
    <location>
        <begin position="271"/>
        <end position="289"/>
    </location>
</feature>
<name>A0A449AW71_9BACT</name>
<evidence type="ECO:0000313" key="2">
    <source>
        <dbReference type="EMBL" id="VEU70894.1"/>
    </source>
</evidence>
<dbReference type="AlphaFoldDB" id="A0A449AW71"/>
<protein>
    <submittedName>
        <fullName evidence="2">Uncharacterized protein</fullName>
    </submittedName>
</protein>